<dbReference type="InterPro" id="IPR013149">
    <property type="entry name" value="ADH-like_C"/>
</dbReference>
<gene>
    <name evidence="1" type="ORF">BQ4739_LOCUS4093</name>
</gene>
<keyword evidence="2" id="KW-1185">Reference proteome</keyword>
<dbReference type="OrthoDB" id="7482721at2759"/>
<dbReference type="EMBL" id="FNXT01000331">
    <property type="protein sequence ID" value="SZX63557.1"/>
    <property type="molecule type" value="Genomic_DNA"/>
</dbReference>
<dbReference type="Gene3D" id="3.90.180.10">
    <property type="entry name" value="Medium-chain alcohol dehydrogenases, catalytic domain"/>
    <property type="match status" value="1"/>
</dbReference>
<reference evidence="1 2" key="1">
    <citation type="submission" date="2016-10" db="EMBL/GenBank/DDBJ databases">
        <authorList>
            <person name="Cai Z."/>
        </authorList>
    </citation>
    <scope>NUCLEOTIDE SEQUENCE [LARGE SCALE GENOMIC DNA]</scope>
</reference>
<sequence length="337" mass="35431">MQFDAIEVQAYNAANPADAAKVVQKAVREPGQGEVLVQMKYAGVNPSDVFSLMGVYPGFPKVPGVPGFDGMGVVAKVGPGVTGFSEGQRVTSLGWLTTSQGSGSWQQYITLPQEKLVALPDAVSDEAGAQFYINPITVVGLLEVAAVQPGQHLLITAAGSTLGRMLIRAARAEGIKTIGVVRRPEAVQELKESTGCDEVVCSSTEPLADRVKAITGGTGAGSVLDCVGGELSEQLAAAVRSGGTVWLYGLMEGLSFKGHGAECLFRDVGYRGFWFFPWLESKSQEQQQAVVAKTLRLMADGTMAPPVGKIFPLKEAAAAIKESQVTGRIGKVLLKCS</sequence>
<dbReference type="PANTHER" id="PTHR48106">
    <property type="entry name" value="QUINONE OXIDOREDUCTASE PIG3-RELATED"/>
    <property type="match status" value="1"/>
</dbReference>
<dbReference type="SUPFAM" id="SSF50129">
    <property type="entry name" value="GroES-like"/>
    <property type="match status" value="1"/>
</dbReference>
<dbReference type="SMART" id="SM00829">
    <property type="entry name" value="PKS_ER"/>
    <property type="match status" value="1"/>
</dbReference>
<dbReference type="InterPro" id="IPR011032">
    <property type="entry name" value="GroES-like_sf"/>
</dbReference>
<dbReference type="AlphaFoldDB" id="A0A383VDB2"/>
<dbReference type="GO" id="GO:0016651">
    <property type="term" value="F:oxidoreductase activity, acting on NAD(P)H"/>
    <property type="evidence" value="ECO:0007669"/>
    <property type="project" value="TreeGrafter"/>
</dbReference>
<protein>
    <submittedName>
        <fullName evidence="1">Uncharacterized protein</fullName>
    </submittedName>
</protein>
<dbReference type="InterPro" id="IPR036291">
    <property type="entry name" value="NAD(P)-bd_dom_sf"/>
</dbReference>
<dbReference type="InterPro" id="IPR020843">
    <property type="entry name" value="ER"/>
</dbReference>
<dbReference type="CDD" id="cd05282">
    <property type="entry name" value="ETR_like"/>
    <property type="match status" value="1"/>
</dbReference>
<dbReference type="Pfam" id="PF08240">
    <property type="entry name" value="ADH_N"/>
    <property type="match status" value="1"/>
</dbReference>
<accession>A0A383VDB2</accession>
<dbReference type="GO" id="GO:0070402">
    <property type="term" value="F:NADPH binding"/>
    <property type="evidence" value="ECO:0007669"/>
    <property type="project" value="TreeGrafter"/>
</dbReference>
<proteinExistence type="predicted"/>
<dbReference type="Pfam" id="PF00107">
    <property type="entry name" value="ADH_zinc_N"/>
    <property type="match status" value="1"/>
</dbReference>
<evidence type="ECO:0000313" key="2">
    <source>
        <dbReference type="Proteomes" id="UP000256970"/>
    </source>
</evidence>
<name>A0A383VDB2_TETOB</name>
<dbReference type="Gene3D" id="3.40.50.720">
    <property type="entry name" value="NAD(P)-binding Rossmann-like Domain"/>
    <property type="match status" value="1"/>
</dbReference>
<dbReference type="PANTHER" id="PTHR48106:SF2">
    <property type="entry name" value="ZN2+-BINDING DEHYDROGENASE"/>
    <property type="match status" value="1"/>
</dbReference>
<organism evidence="1 2">
    <name type="scientific">Tetradesmus obliquus</name>
    <name type="common">Green alga</name>
    <name type="synonym">Acutodesmus obliquus</name>
    <dbReference type="NCBI Taxonomy" id="3088"/>
    <lineage>
        <taxon>Eukaryota</taxon>
        <taxon>Viridiplantae</taxon>
        <taxon>Chlorophyta</taxon>
        <taxon>core chlorophytes</taxon>
        <taxon>Chlorophyceae</taxon>
        <taxon>CS clade</taxon>
        <taxon>Sphaeropleales</taxon>
        <taxon>Scenedesmaceae</taxon>
        <taxon>Tetradesmus</taxon>
    </lineage>
</organism>
<evidence type="ECO:0000313" key="1">
    <source>
        <dbReference type="EMBL" id="SZX63557.1"/>
    </source>
</evidence>
<dbReference type="STRING" id="3088.A0A383VDB2"/>
<dbReference type="InterPro" id="IPR013154">
    <property type="entry name" value="ADH-like_N"/>
</dbReference>
<dbReference type="Proteomes" id="UP000256970">
    <property type="component" value="Unassembled WGS sequence"/>
</dbReference>
<dbReference type="SUPFAM" id="SSF51735">
    <property type="entry name" value="NAD(P)-binding Rossmann-fold domains"/>
    <property type="match status" value="1"/>
</dbReference>